<keyword evidence="2" id="KW-1185">Reference proteome</keyword>
<dbReference type="Proteomes" id="UP000198310">
    <property type="component" value="Unassembled WGS sequence"/>
</dbReference>
<organism evidence="1 2">
    <name type="scientific">Hymenobacter mucosus</name>
    <dbReference type="NCBI Taxonomy" id="1411120"/>
    <lineage>
        <taxon>Bacteria</taxon>
        <taxon>Pseudomonadati</taxon>
        <taxon>Bacteroidota</taxon>
        <taxon>Cytophagia</taxon>
        <taxon>Cytophagales</taxon>
        <taxon>Hymenobacteraceae</taxon>
        <taxon>Hymenobacter</taxon>
    </lineage>
</organism>
<name>A0A238WWS1_9BACT</name>
<evidence type="ECO:0000313" key="2">
    <source>
        <dbReference type="Proteomes" id="UP000198310"/>
    </source>
</evidence>
<dbReference type="RefSeq" id="WP_045687675.1">
    <property type="nucleotide sequence ID" value="NZ_FZNS01000003.1"/>
</dbReference>
<protein>
    <recommendedName>
        <fullName evidence="3">SpoIIAA-like</fullName>
    </recommendedName>
</protein>
<evidence type="ECO:0008006" key="3">
    <source>
        <dbReference type="Google" id="ProtNLM"/>
    </source>
</evidence>
<accession>A0A238WWS1</accession>
<dbReference type="EMBL" id="FZNS01000003">
    <property type="protein sequence ID" value="SNR50908.1"/>
    <property type="molecule type" value="Genomic_DNA"/>
</dbReference>
<evidence type="ECO:0000313" key="1">
    <source>
        <dbReference type="EMBL" id="SNR50908.1"/>
    </source>
</evidence>
<proteinExistence type="predicted"/>
<sequence>MLPVTPDYFTLSYRPEEDVLVARWMRPVSLEEMCEGYLLLREAATTCRCRQWLIDARRRYNTHREGAHWMLTEFLPTLYPRLGGRTRLAYVLAPVLMRDAEADAAFPPASYFDDKPFAGAQFTDERAALEWLQQGRA</sequence>
<dbReference type="AlphaFoldDB" id="A0A238WWS1"/>
<gene>
    <name evidence="1" type="ORF">SAMN06269173_103201</name>
</gene>
<reference evidence="2" key="1">
    <citation type="submission" date="2017-06" db="EMBL/GenBank/DDBJ databases">
        <authorList>
            <person name="Varghese N."/>
            <person name="Submissions S."/>
        </authorList>
    </citation>
    <scope>NUCLEOTIDE SEQUENCE [LARGE SCALE GENOMIC DNA]</scope>
    <source>
        <strain evidence="2">DSM 28041</strain>
    </source>
</reference>